<evidence type="ECO:0000256" key="7">
    <source>
        <dbReference type="ARBA" id="ARBA00023211"/>
    </source>
</evidence>
<evidence type="ECO:0000256" key="6">
    <source>
        <dbReference type="ARBA" id="ARBA00022842"/>
    </source>
</evidence>
<feature type="active site" evidence="11">
    <location>
        <position position="63"/>
    </location>
</feature>
<dbReference type="Gene3D" id="3.90.79.10">
    <property type="entry name" value="Nucleoside Triphosphate Pyrophosphohydrolase"/>
    <property type="match status" value="1"/>
</dbReference>
<dbReference type="GO" id="GO:0050992">
    <property type="term" value="P:dimethylallyl diphosphate biosynthetic process"/>
    <property type="evidence" value="ECO:0007669"/>
    <property type="project" value="UniProtKB-UniPathway"/>
</dbReference>
<dbReference type="OrthoDB" id="9810449at2"/>
<dbReference type="GO" id="GO:0004452">
    <property type="term" value="F:isopentenyl-diphosphate delta-isomerase activity"/>
    <property type="evidence" value="ECO:0007669"/>
    <property type="project" value="UniProtKB-UniRule"/>
</dbReference>
<proteinExistence type="inferred from homology"/>
<feature type="active site" evidence="11">
    <location>
        <position position="110"/>
    </location>
</feature>
<evidence type="ECO:0000256" key="8">
    <source>
        <dbReference type="ARBA" id="ARBA00023229"/>
    </source>
</evidence>
<dbReference type="PANTHER" id="PTHR10885:SF0">
    <property type="entry name" value="ISOPENTENYL-DIPHOSPHATE DELTA-ISOMERASE"/>
    <property type="match status" value="1"/>
</dbReference>
<keyword evidence="14" id="KW-1185">Reference proteome</keyword>
<dbReference type="AlphaFoldDB" id="A0A318KYR2"/>
<evidence type="ECO:0000256" key="9">
    <source>
        <dbReference type="ARBA" id="ARBA00023235"/>
    </source>
</evidence>
<dbReference type="GO" id="GO:0005737">
    <property type="term" value="C:cytoplasm"/>
    <property type="evidence" value="ECO:0007669"/>
    <property type="project" value="TreeGrafter"/>
</dbReference>
<keyword evidence="6" id="KW-0460">Magnesium</keyword>
<dbReference type="PROSITE" id="PS51462">
    <property type="entry name" value="NUDIX"/>
    <property type="match status" value="1"/>
</dbReference>
<dbReference type="NCBIfam" id="TIGR02150">
    <property type="entry name" value="IPP_isom_1"/>
    <property type="match status" value="1"/>
</dbReference>
<keyword evidence="7" id="KW-0464">Manganese</keyword>
<dbReference type="STRING" id="1034346.GCA_000313565_00331"/>
<dbReference type="UniPathway" id="UPA00059">
    <property type="reaction ID" value="UER00104"/>
</dbReference>
<reference evidence="13 14" key="1">
    <citation type="submission" date="2018-05" db="EMBL/GenBank/DDBJ databases">
        <title>Genomic Encyclopedia of Type Strains, Phase IV (KMG-IV): sequencing the most valuable type-strain genomes for metagenomic binning, comparative biology and taxonomic classification.</title>
        <authorList>
            <person name="Goeker M."/>
        </authorList>
    </citation>
    <scope>NUCLEOTIDE SEQUENCE [LARGE SCALE GENOMIC DNA]</scope>
    <source>
        <strain evidence="13 14">JC118</strain>
    </source>
</reference>
<dbReference type="EMBL" id="QJKH01000001">
    <property type="protein sequence ID" value="PXX81722.1"/>
    <property type="molecule type" value="Genomic_DNA"/>
</dbReference>
<evidence type="ECO:0000313" key="14">
    <source>
        <dbReference type="Proteomes" id="UP000247612"/>
    </source>
</evidence>
<keyword evidence="9 13" id="KW-0413">Isomerase</keyword>
<protein>
    <recommendedName>
        <fullName evidence="3 10">Isopentenyl-diphosphate delta-isomerase</fullName>
        <ecNumber evidence="3 10">5.3.3.2</ecNumber>
    </recommendedName>
</protein>
<accession>A0A318KYR2</accession>
<evidence type="ECO:0000259" key="12">
    <source>
        <dbReference type="PROSITE" id="PS51462"/>
    </source>
</evidence>
<feature type="domain" description="Nudix hydrolase" evidence="12">
    <location>
        <begin position="27"/>
        <end position="158"/>
    </location>
</feature>
<dbReference type="SUPFAM" id="SSF55811">
    <property type="entry name" value="Nudix"/>
    <property type="match status" value="1"/>
</dbReference>
<evidence type="ECO:0000256" key="11">
    <source>
        <dbReference type="PIRSR" id="PIRSR018427-1"/>
    </source>
</evidence>
<sequence>MDNLLLVNLFDQPIGTASKMEAHQKALLHRAFSVFIVHDGKMLIQKRAADKYHTPLLWSNACCSHPRYNENLKDAVHRRLMEELGIDAECRELFSFVYHAAFDNGIAEYEYDHVFLADSAETIKLNPDEAEAIEWISYDELAEDLRQHPEKYTPWFIITCPRVLAICMKEAESDAA</sequence>
<keyword evidence="4" id="KW-0963">Cytoplasm</keyword>
<gene>
    <name evidence="13" type="ORF">DES51_101335</name>
</gene>
<evidence type="ECO:0000256" key="4">
    <source>
        <dbReference type="ARBA" id="ARBA00022490"/>
    </source>
</evidence>
<evidence type="ECO:0000256" key="10">
    <source>
        <dbReference type="NCBIfam" id="TIGR02150"/>
    </source>
</evidence>
<dbReference type="Pfam" id="PF00293">
    <property type="entry name" value="NUDIX"/>
    <property type="match status" value="1"/>
</dbReference>
<keyword evidence="5" id="KW-0479">Metal-binding</keyword>
<name>A0A318KYR2_9FIRM</name>
<dbReference type="EC" id="5.3.3.2" evidence="3 10"/>
<comment type="similarity">
    <text evidence="2">Belongs to the IPP isomerase type 1 family.</text>
</comment>
<dbReference type="GO" id="GO:0009240">
    <property type="term" value="P:isopentenyl diphosphate biosynthetic process"/>
    <property type="evidence" value="ECO:0007669"/>
    <property type="project" value="TreeGrafter"/>
</dbReference>
<dbReference type="CDD" id="cd02885">
    <property type="entry name" value="NUDIX_IPP_Isomerase"/>
    <property type="match status" value="1"/>
</dbReference>
<evidence type="ECO:0000313" key="13">
    <source>
        <dbReference type="EMBL" id="PXX81722.1"/>
    </source>
</evidence>
<dbReference type="PIRSF" id="PIRSF018427">
    <property type="entry name" value="Isopntndiph_ism"/>
    <property type="match status" value="1"/>
</dbReference>
<keyword evidence="8" id="KW-0414">Isoprene biosynthesis</keyword>
<comment type="caution">
    <text evidence="13">The sequence shown here is derived from an EMBL/GenBank/DDBJ whole genome shotgun (WGS) entry which is preliminary data.</text>
</comment>
<evidence type="ECO:0000256" key="2">
    <source>
        <dbReference type="ARBA" id="ARBA00007579"/>
    </source>
</evidence>
<dbReference type="InterPro" id="IPR000086">
    <property type="entry name" value="NUDIX_hydrolase_dom"/>
</dbReference>
<comment type="pathway">
    <text evidence="1">Isoprenoid biosynthesis; dimethylallyl diphosphate biosynthesis; dimethylallyl diphosphate from isopentenyl diphosphate: step 1/1.</text>
</comment>
<evidence type="ECO:0000256" key="3">
    <source>
        <dbReference type="ARBA" id="ARBA00012057"/>
    </source>
</evidence>
<dbReference type="NCBIfam" id="NF002995">
    <property type="entry name" value="PRK03759.1"/>
    <property type="match status" value="1"/>
</dbReference>
<dbReference type="GO" id="GO:0046872">
    <property type="term" value="F:metal ion binding"/>
    <property type="evidence" value="ECO:0007669"/>
    <property type="project" value="UniProtKB-KW"/>
</dbReference>
<evidence type="ECO:0000256" key="5">
    <source>
        <dbReference type="ARBA" id="ARBA00022723"/>
    </source>
</evidence>
<dbReference type="InterPro" id="IPR056375">
    <property type="entry name" value="Idi_bact"/>
</dbReference>
<organism evidence="13 14">
    <name type="scientific">Dielma fastidiosa</name>
    <dbReference type="NCBI Taxonomy" id="1034346"/>
    <lineage>
        <taxon>Bacteria</taxon>
        <taxon>Bacillati</taxon>
        <taxon>Bacillota</taxon>
        <taxon>Erysipelotrichia</taxon>
        <taxon>Erysipelotrichales</taxon>
        <taxon>Erysipelotrichaceae</taxon>
        <taxon>Dielma</taxon>
    </lineage>
</organism>
<dbReference type="InterPro" id="IPR011876">
    <property type="entry name" value="IsopentenylPP_isomerase_typ1"/>
</dbReference>
<dbReference type="PANTHER" id="PTHR10885">
    <property type="entry name" value="ISOPENTENYL-DIPHOSPHATE DELTA-ISOMERASE"/>
    <property type="match status" value="1"/>
</dbReference>
<dbReference type="InterPro" id="IPR015797">
    <property type="entry name" value="NUDIX_hydrolase-like_dom_sf"/>
</dbReference>
<dbReference type="HAMAP" id="MF_00202">
    <property type="entry name" value="Idi"/>
    <property type="match status" value="1"/>
</dbReference>
<evidence type="ECO:0000256" key="1">
    <source>
        <dbReference type="ARBA" id="ARBA00004826"/>
    </source>
</evidence>
<dbReference type="RefSeq" id="WP_022936638.1">
    <property type="nucleotide sequence ID" value="NZ_CABKRQ010000001.1"/>
</dbReference>
<dbReference type="Proteomes" id="UP000247612">
    <property type="component" value="Unassembled WGS sequence"/>
</dbReference>